<dbReference type="Pfam" id="PF01609">
    <property type="entry name" value="DDE_Tnp_1"/>
    <property type="match status" value="1"/>
</dbReference>
<dbReference type="GO" id="GO:0003677">
    <property type="term" value="F:DNA binding"/>
    <property type="evidence" value="ECO:0007669"/>
    <property type="project" value="InterPro"/>
</dbReference>
<feature type="domain" description="Transposase IS4-like" evidence="1">
    <location>
        <begin position="19"/>
        <end position="275"/>
    </location>
</feature>
<dbReference type="Proteomes" id="UP000186607">
    <property type="component" value="Unassembled WGS sequence"/>
</dbReference>
<evidence type="ECO:0000259" key="1">
    <source>
        <dbReference type="Pfam" id="PF01609"/>
    </source>
</evidence>
<dbReference type="AlphaFoldDB" id="A0A1U7NR85"/>
<organism evidence="2 3">
    <name type="scientific">Deinococcus marmoris</name>
    <dbReference type="NCBI Taxonomy" id="249408"/>
    <lineage>
        <taxon>Bacteria</taxon>
        <taxon>Thermotogati</taxon>
        <taxon>Deinococcota</taxon>
        <taxon>Deinococci</taxon>
        <taxon>Deinococcales</taxon>
        <taxon>Deinococcaceae</taxon>
        <taxon>Deinococcus</taxon>
    </lineage>
</organism>
<dbReference type="InterPro" id="IPR012337">
    <property type="entry name" value="RNaseH-like_sf"/>
</dbReference>
<comment type="caution">
    <text evidence="2">The sequence shown here is derived from an EMBL/GenBank/DDBJ whole genome shotgun (WGS) entry which is preliminary data.</text>
</comment>
<dbReference type="InterPro" id="IPR002559">
    <property type="entry name" value="Transposase_11"/>
</dbReference>
<accession>A0A1U7NR85</accession>
<sequence length="338" mass="38113">MAVVTTAVRSGLLFPLFLLSIDASFQRKSGTKTQNIGSFWNGSTGRSERGTELSCCALINVQMRQVFPIHAQQTRPKKECRDRLVQYNDQLDAVLGELEHHPEILLRAVVADGQYAKDLFVETVTGHGFALISKLQRNANLNYVYDGPDQQRRGPKRKHDGKVTFADLSRFDVVNESAAERILTQVVWGVRWKRLLRVVVIQVLDHHGQVIKYAVLFSTDITMSASEVVALYRSRFEIEYVFRDGKQFLGLQDAQMRTQQALESHWNLTLLVMNLARLEALRANNGAQTLVFGVEDLKRRAYNALFAQVILVNLGLEARFEELIANPSGPLNFGLKAA</sequence>
<dbReference type="GO" id="GO:0006313">
    <property type="term" value="P:DNA transposition"/>
    <property type="evidence" value="ECO:0007669"/>
    <property type="project" value="InterPro"/>
</dbReference>
<dbReference type="EMBL" id="MSTI01000180">
    <property type="protein sequence ID" value="OLV15430.1"/>
    <property type="molecule type" value="Genomic_DNA"/>
</dbReference>
<dbReference type="GO" id="GO:0004803">
    <property type="term" value="F:transposase activity"/>
    <property type="evidence" value="ECO:0007669"/>
    <property type="project" value="InterPro"/>
</dbReference>
<dbReference type="STRING" id="249408.BOO71_0014863"/>
<proteinExistence type="predicted"/>
<gene>
    <name evidence="2" type="ORF">BOO71_0014863</name>
</gene>
<evidence type="ECO:0000313" key="3">
    <source>
        <dbReference type="Proteomes" id="UP000186607"/>
    </source>
</evidence>
<evidence type="ECO:0000313" key="2">
    <source>
        <dbReference type="EMBL" id="OLV15430.1"/>
    </source>
</evidence>
<dbReference type="SUPFAM" id="SSF53098">
    <property type="entry name" value="Ribonuclease H-like"/>
    <property type="match status" value="1"/>
</dbReference>
<protein>
    <submittedName>
        <fullName evidence="2">Mobile element protein</fullName>
    </submittedName>
</protein>
<keyword evidence="3" id="KW-1185">Reference proteome</keyword>
<name>A0A1U7NR85_9DEIO</name>
<reference evidence="2 3" key="1">
    <citation type="submission" date="2017-01" db="EMBL/GenBank/DDBJ databases">
        <title>Genome Analysis of Deinococcus marmoris KOPRI26562.</title>
        <authorList>
            <person name="Kim J.H."/>
            <person name="Oh H.-M."/>
        </authorList>
    </citation>
    <scope>NUCLEOTIDE SEQUENCE [LARGE SCALE GENOMIC DNA]</scope>
    <source>
        <strain evidence="2 3">KOPRI26562</strain>
    </source>
</reference>